<dbReference type="PaxDb" id="3708-A0A078GL18"/>
<reference evidence="2 3" key="1">
    <citation type="journal article" date="2014" name="Science">
        <title>Plant genetics. Early allopolyploid evolution in the post-Neolithic Brassica napus oilseed genome.</title>
        <authorList>
            <person name="Chalhoub B."/>
            <person name="Denoeud F."/>
            <person name="Liu S."/>
            <person name="Parkin I.A."/>
            <person name="Tang H."/>
            <person name="Wang X."/>
            <person name="Chiquet J."/>
            <person name="Belcram H."/>
            <person name="Tong C."/>
            <person name="Samans B."/>
            <person name="Correa M."/>
            <person name="Da Silva C."/>
            <person name="Just J."/>
            <person name="Falentin C."/>
            <person name="Koh C.S."/>
            <person name="Le Clainche I."/>
            <person name="Bernard M."/>
            <person name="Bento P."/>
            <person name="Noel B."/>
            <person name="Labadie K."/>
            <person name="Alberti A."/>
            <person name="Charles M."/>
            <person name="Arnaud D."/>
            <person name="Guo H."/>
            <person name="Daviaud C."/>
            <person name="Alamery S."/>
            <person name="Jabbari K."/>
            <person name="Zhao M."/>
            <person name="Edger P.P."/>
            <person name="Chelaifa H."/>
            <person name="Tack D."/>
            <person name="Lassalle G."/>
            <person name="Mestiri I."/>
            <person name="Schnel N."/>
            <person name="Le Paslier M.C."/>
            <person name="Fan G."/>
            <person name="Renault V."/>
            <person name="Bayer P.E."/>
            <person name="Golicz A.A."/>
            <person name="Manoli S."/>
            <person name="Lee T.H."/>
            <person name="Thi V.H."/>
            <person name="Chalabi S."/>
            <person name="Hu Q."/>
            <person name="Fan C."/>
            <person name="Tollenaere R."/>
            <person name="Lu Y."/>
            <person name="Battail C."/>
            <person name="Shen J."/>
            <person name="Sidebottom C.H."/>
            <person name="Wang X."/>
            <person name="Canaguier A."/>
            <person name="Chauveau A."/>
            <person name="Berard A."/>
            <person name="Deniot G."/>
            <person name="Guan M."/>
            <person name="Liu Z."/>
            <person name="Sun F."/>
            <person name="Lim Y.P."/>
            <person name="Lyons E."/>
            <person name="Town C.D."/>
            <person name="Bancroft I."/>
            <person name="Wang X."/>
            <person name="Meng J."/>
            <person name="Ma J."/>
            <person name="Pires J.C."/>
            <person name="King G.J."/>
            <person name="Brunel D."/>
            <person name="Delourme R."/>
            <person name="Renard M."/>
            <person name="Aury J.M."/>
            <person name="Adams K.L."/>
            <person name="Batley J."/>
            <person name="Snowdon R.J."/>
            <person name="Tost J."/>
            <person name="Edwards D."/>
            <person name="Zhou Y."/>
            <person name="Hua W."/>
            <person name="Sharpe A.G."/>
            <person name="Paterson A.H."/>
            <person name="Guan C."/>
            <person name="Wincker P."/>
        </authorList>
    </citation>
    <scope>NUCLEOTIDE SEQUENCE [LARGE SCALE GENOMIC DNA]</scope>
    <source>
        <strain evidence="3">cv. Darmor-bzh</strain>
    </source>
</reference>
<dbReference type="Gramene" id="CDY25303">
    <property type="protein sequence ID" value="CDY25303"/>
    <property type="gene ID" value="GSBRNA2T00029380001"/>
</dbReference>
<accession>A0A078GL18</accession>
<evidence type="ECO:0000313" key="2">
    <source>
        <dbReference type="EMBL" id="CDY25303.1"/>
    </source>
</evidence>
<dbReference type="AlphaFoldDB" id="A0A078GL18"/>
<protein>
    <submittedName>
        <fullName evidence="1">(rape) hypothetical protein</fullName>
    </submittedName>
    <submittedName>
        <fullName evidence="2">BnaC01g29720D protein</fullName>
    </submittedName>
</protein>
<name>A0A078GL18_BRANA</name>
<proteinExistence type="predicted"/>
<reference evidence="2" key="2">
    <citation type="submission" date="2014-06" db="EMBL/GenBank/DDBJ databases">
        <authorList>
            <person name="Genoscope - CEA"/>
        </authorList>
    </citation>
    <scope>NUCLEOTIDE SEQUENCE</scope>
</reference>
<evidence type="ECO:0000313" key="3">
    <source>
        <dbReference type="Proteomes" id="UP000028999"/>
    </source>
</evidence>
<dbReference type="EMBL" id="LK032173">
    <property type="protein sequence ID" value="CDY25303.1"/>
    <property type="molecule type" value="Genomic_DNA"/>
</dbReference>
<dbReference type="Proteomes" id="UP000028999">
    <property type="component" value="Unassembled WGS sequence"/>
</dbReference>
<gene>
    <name evidence="2" type="primary">BnaC01g29720D</name>
    <name evidence="1" type="ORF">DARMORV10_C01P38820.1</name>
    <name evidence="2" type="ORF">GSBRNA2T00029380001</name>
</gene>
<organism evidence="2 3">
    <name type="scientific">Brassica napus</name>
    <name type="common">Rape</name>
    <dbReference type="NCBI Taxonomy" id="3708"/>
    <lineage>
        <taxon>Eukaryota</taxon>
        <taxon>Viridiplantae</taxon>
        <taxon>Streptophyta</taxon>
        <taxon>Embryophyta</taxon>
        <taxon>Tracheophyta</taxon>
        <taxon>Spermatophyta</taxon>
        <taxon>Magnoliopsida</taxon>
        <taxon>eudicotyledons</taxon>
        <taxon>Gunneridae</taxon>
        <taxon>Pentapetalae</taxon>
        <taxon>rosids</taxon>
        <taxon>malvids</taxon>
        <taxon>Brassicales</taxon>
        <taxon>Brassicaceae</taxon>
        <taxon>Brassiceae</taxon>
        <taxon>Brassica</taxon>
    </lineage>
</organism>
<sequence>MLPKILTRASISSTTLTSRRGQESFGLDVLLTLWI</sequence>
<keyword evidence="3" id="KW-1185">Reference proteome</keyword>
<reference evidence="1" key="3">
    <citation type="submission" date="2021-01" db="EMBL/GenBank/DDBJ databases">
        <authorList>
            <consortium name="Genoscope - CEA"/>
            <person name="William W."/>
        </authorList>
    </citation>
    <scope>NUCLEOTIDE SEQUENCE</scope>
</reference>
<dbReference type="EMBL" id="HG994365">
    <property type="protein sequence ID" value="CAF2076156.1"/>
    <property type="molecule type" value="Genomic_DNA"/>
</dbReference>
<dbReference type="Proteomes" id="UP001295469">
    <property type="component" value="Chromosome C01"/>
</dbReference>
<evidence type="ECO:0000313" key="1">
    <source>
        <dbReference type="EMBL" id="CAF2076156.1"/>
    </source>
</evidence>